<evidence type="ECO:0000313" key="1">
    <source>
        <dbReference type="EMBL" id="CAF2152988.1"/>
    </source>
</evidence>
<accession>A0A816XWH8</accession>
<reference evidence="1" key="1">
    <citation type="submission" date="2021-01" db="EMBL/GenBank/DDBJ databases">
        <authorList>
            <consortium name="Genoscope - CEA"/>
            <person name="William W."/>
        </authorList>
    </citation>
    <scope>NUCLEOTIDE SEQUENCE</scope>
</reference>
<dbReference type="Proteomes" id="UP001295469">
    <property type="component" value="Chromosome A01"/>
</dbReference>
<organism evidence="1">
    <name type="scientific">Brassica napus</name>
    <name type="common">Rape</name>
    <dbReference type="NCBI Taxonomy" id="3708"/>
    <lineage>
        <taxon>Eukaryota</taxon>
        <taxon>Viridiplantae</taxon>
        <taxon>Streptophyta</taxon>
        <taxon>Embryophyta</taxon>
        <taxon>Tracheophyta</taxon>
        <taxon>Spermatophyta</taxon>
        <taxon>Magnoliopsida</taxon>
        <taxon>eudicotyledons</taxon>
        <taxon>Gunneridae</taxon>
        <taxon>Pentapetalae</taxon>
        <taxon>rosids</taxon>
        <taxon>malvids</taxon>
        <taxon>Brassicales</taxon>
        <taxon>Brassicaceae</taxon>
        <taxon>Brassiceae</taxon>
        <taxon>Brassica</taxon>
    </lineage>
</organism>
<gene>
    <name evidence="1" type="ORF">DARMORV10_A01P30370.1</name>
</gene>
<sequence length="37" mass="4081">MGTAEVSESPAEIMKRLMWILMTSSVGNICSRYIGFA</sequence>
<dbReference type="AlphaFoldDB" id="A0A816XWH8"/>
<proteinExistence type="predicted"/>
<protein>
    <submittedName>
        <fullName evidence="1">(rape) hypothetical protein</fullName>
    </submittedName>
</protein>
<dbReference type="EMBL" id="HG994355">
    <property type="protein sequence ID" value="CAF2152988.1"/>
    <property type="molecule type" value="Genomic_DNA"/>
</dbReference>
<name>A0A816XWH8_BRANA</name>